<reference evidence="9 10" key="1">
    <citation type="submission" date="2016-10" db="EMBL/GenBank/DDBJ databases">
        <title>Draft Genome sequence of Alkanindiges sp. strain H1.</title>
        <authorList>
            <person name="Subhash Y."/>
            <person name="Lee S."/>
        </authorList>
    </citation>
    <scope>NUCLEOTIDE SEQUENCE [LARGE SCALE GENOMIC DNA]</scope>
    <source>
        <strain evidence="9 10">H1</strain>
    </source>
</reference>
<keyword evidence="6 8" id="KW-1133">Transmembrane helix</keyword>
<dbReference type="RefSeq" id="WP_076877141.1">
    <property type="nucleotide sequence ID" value="NZ_MLCN01000007.1"/>
</dbReference>
<sequence length="661" mass="74106">MNKPSVPGQKTWYQINPPVFFGSTLFIVLFIGMVLVAPDSFDALTAYIKNWITSSAGWFYILSVAFFLIFVVVLALSSFGRLKLGPDHSKPDYSYGSWYAMLFTAGMGIGLMFFGVAEPVMHFADPPVGDPTTLNAARQAMRITFFHWGLHAWAIYAVVALSLAYFAYRHRLPLQIRSALYPLIGNRIYGPIGHAVDIFAVLGTIFGVATSLGFGVTQVNAGFNYLFGLPQNTTVQISLIVIITAIATLSVGAGLDKGVKRLSELNMVLAVVLMLFVLIAGPTIFLLQTFVQNTGNYLSNLFSMTFNLYAYEESSWIGGWTLFYWGWWIAWSPFVGMFIARVSRGRTVREFILGMLLIPTGFTFMWMTFFGDTAIFLILKQHAVALITDVQADQSVALFKFFEYLPFSSISSLIATILVVMFFVTSADSGSLVVDMLTSGKQQGTPLWQRVFWAVLQGVIAAVLLLAGGLTALQSATIASALPFAVVMLLMCWGLFVAMRLDVLKKESIQDARITPRAGVHAPRSWQQRLHLIMHRPNSLAEVTAFMHDTVKPALLEVAEEFRRQSIEASVIEKSPEHIWLQVGHQEESDFYYSIRVRQHQPPAFMTQAQQQAIPAMYYRAEVHLQEGGQDYDIMDWTKEDIIQDLIDQYERHLHFLNVVR</sequence>
<dbReference type="NCBIfam" id="TIGR00842">
    <property type="entry name" value="bcct"/>
    <property type="match status" value="1"/>
</dbReference>
<feature type="transmembrane region" description="Helical" evidence="8">
    <location>
        <begin position="478"/>
        <end position="498"/>
    </location>
</feature>
<dbReference type="NCBIfam" id="NF007399">
    <property type="entry name" value="PRK09928.1"/>
    <property type="match status" value="1"/>
</dbReference>
<feature type="transmembrane region" description="Helical" evidence="8">
    <location>
        <begin position="188"/>
        <end position="214"/>
    </location>
</feature>
<keyword evidence="7 8" id="KW-0472">Membrane</keyword>
<proteinExistence type="inferred from homology"/>
<feature type="transmembrane region" description="Helical" evidence="8">
    <location>
        <begin position="20"/>
        <end position="37"/>
    </location>
</feature>
<name>A0A1S8CWR6_9GAMM</name>
<dbReference type="PANTHER" id="PTHR30047">
    <property type="entry name" value="HIGH-AFFINITY CHOLINE TRANSPORT PROTEIN-RELATED"/>
    <property type="match status" value="1"/>
</dbReference>
<dbReference type="Pfam" id="PF02028">
    <property type="entry name" value="BCCT"/>
    <property type="match status" value="1"/>
</dbReference>
<feature type="transmembrane region" description="Helical" evidence="8">
    <location>
        <begin position="267"/>
        <end position="291"/>
    </location>
</feature>
<evidence type="ECO:0000256" key="5">
    <source>
        <dbReference type="ARBA" id="ARBA00022692"/>
    </source>
</evidence>
<evidence type="ECO:0000256" key="2">
    <source>
        <dbReference type="ARBA" id="ARBA00005658"/>
    </source>
</evidence>
<dbReference type="EMBL" id="MLCN01000007">
    <property type="protein sequence ID" value="ONG41769.1"/>
    <property type="molecule type" value="Genomic_DNA"/>
</dbReference>
<organism evidence="9 10">
    <name type="scientific">Alkanindiges hydrocarboniclasticus</name>
    <dbReference type="NCBI Taxonomy" id="1907941"/>
    <lineage>
        <taxon>Bacteria</taxon>
        <taxon>Pseudomonadati</taxon>
        <taxon>Pseudomonadota</taxon>
        <taxon>Gammaproteobacteria</taxon>
        <taxon>Moraxellales</taxon>
        <taxon>Moraxellaceae</taxon>
        <taxon>Alkanindiges</taxon>
    </lineage>
</organism>
<evidence type="ECO:0000256" key="8">
    <source>
        <dbReference type="SAM" id="Phobius"/>
    </source>
</evidence>
<feature type="transmembrane region" description="Helical" evidence="8">
    <location>
        <begin position="451"/>
        <end position="472"/>
    </location>
</feature>
<feature type="transmembrane region" description="Helical" evidence="8">
    <location>
        <begin position="234"/>
        <end position="255"/>
    </location>
</feature>
<dbReference type="Proteomes" id="UP000192132">
    <property type="component" value="Unassembled WGS sequence"/>
</dbReference>
<keyword evidence="10" id="KW-1185">Reference proteome</keyword>
<feature type="transmembrane region" description="Helical" evidence="8">
    <location>
        <begin position="98"/>
        <end position="117"/>
    </location>
</feature>
<comment type="similarity">
    <text evidence="2">Belongs to the BCCT transporter (TC 2.A.15) family.</text>
</comment>
<dbReference type="AlphaFoldDB" id="A0A1S8CWR6"/>
<comment type="subcellular location">
    <subcellularLocation>
        <location evidence="1">Cell membrane</location>
        <topology evidence="1">Multi-pass membrane protein</topology>
    </subcellularLocation>
</comment>
<dbReference type="InterPro" id="IPR000060">
    <property type="entry name" value="BCCT_transptr"/>
</dbReference>
<dbReference type="STRING" id="1907941.BKE30_02720"/>
<dbReference type="OrthoDB" id="9775735at2"/>
<keyword evidence="5 8" id="KW-0812">Transmembrane</keyword>
<feature type="transmembrane region" description="Helical" evidence="8">
    <location>
        <begin position="150"/>
        <end position="168"/>
    </location>
</feature>
<feature type="transmembrane region" description="Helical" evidence="8">
    <location>
        <begin position="404"/>
        <end position="424"/>
    </location>
</feature>
<evidence type="ECO:0000256" key="1">
    <source>
        <dbReference type="ARBA" id="ARBA00004651"/>
    </source>
</evidence>
<evidence type="ECO:0000256" key="3">
    <source>
        <dbReference type="ARBA" id="ARBA00022448"/>
    </source>
</evidence>
<evidence type="ECO:0000313" key="10">
    <source>
        <dbReference type="Proteomes" id="UP000192132"/>
    </source>
</evidence>
<dbReference type="PANTHER" id="PTHR30047:SF7">
    <property type="entry name" value="HIGH-AFFINITY CHOLINE TRANSPORT PROTEIN"/>
    <property type="match status" value="1"/>
</dbReference>
<feature type="transmembrane region" description="Helical" evidence="8">
    <location>
        <begin position="57"/>
        <end position="77"/>
    </location>
</feature>
<comment type="caution">
    <text evidence="9">The sequence shown here is derived from an EMBL/GenBank/DDBJ whole genome shotgun (WGS) entry which is preliminary data.</text>
</comment>
<keyword evidence="4" id="KW-1003">Cell membrane</keyword>
<feature type="transmembrane region" description="Helical" evidence="8">
    <location>
        <begin position="352"/>
        <end position="379"/>
    </location>
</feature>
<dbReference type="PROSITE" id="PS01303">
    <property type="entry name" value="BCCT"/>
    <property type="match status" value="1"/>
</dbReference>
<dbReference type="GO" id="GO:0022857">
    <property type="term" value="F:transmembrane transporter activity"/>
    <property type="evidence" value="ECO:0007669"/>
    <property type="project" value="InterPro"/>
</dbReference>
<gene>
    <name evidence="9" type="ORF">BKE30_02720</name>
</gene>
<evidence type="ECO:0000256" key="7">
    <source>
        <dbReference type="ARBA" id="ARBA00023136"/>
    </source>
</evidence>
<accession>A0A1S8CWR6</accession>
<evidence type="ECO:0000256" key="6">
    <source>
        <dbReference type="ARBA" id="ARBA00022989"/>
    </source>
</evidence>
<dbReference type="GO" id="GO:0005886">
    <property type="term" value="C:plasma membrane"/>
    <property type="evidence" value="ECO:0007669"/>
    <property type="project" value="UniProtKB-SubCell"/>
</dbReference>
<dbReference type="InterPro" id="IPR018093">
    <property type="entry name" value="BCCT_CS"/>
</dbReference>
<evidence type="ECO:0000256" key="4">
    <source>
        <dbReference type="ARBA" id="ARBA00022475"/>
    </source>
</evidence>
<evidence type="ECO:0000313" key="9">
    <source>
        <dbReference type="EMBL" id="ONG41769.1"/>
    </source>
</evidence>
<protein>
    <submittedName>
        <fullName evidence="9">Choline transporter</fullName>
    </submittedName>
</protein>
<keyword evidence="3" id="KW-0813">Transport</keyword>
<feature type="transmembrane region" description="Helical" evidence="8">
    <location>
        <begin position="322"/>
        <end position="340"/>
    </location>
</feature>